<dbReference type="NCBIfam" id="NF005803">
    <property type="entry name" value="PRK07658.1"/>
    <property type="match status" value="1"/>
</dbReference>
<keyword evidence="2" id="KW-0456">Lyase</keyword>
<dbReference type="GO" id="GO:0016829">
    <property type="term" value="F:lyase activity"/>
    <property type="evidence" value="ECO:0007669"/>
    <property type="project" value="UniProtKB-KW"/>
</dbReference>
<dbReference type="FunFam" id="3.90.226.10:FF:000009">
    <property type="entry name" value="Carnitinyl-CoA dehydratase"/>
    <property type="match status" value="1"/>
</dbReference>
<protein>
    <submittedName>
        <fullName evidence="4">Enoyl-CoA hydratase</fullName>
    </submittedName>
</protein>
<name>A0A1H3TTD5_9BACI</name>
<dbReference type="Pfam" id="PF00378">
    <property type="entry name" value="ECH_1"/>
    <property type="match status" value="1"/>
</dbReference>
<evidence type="ECO:0000313" key="5">
    <source>
        <dbReference type="Proteomes" id="UP000198935"/>
    </source>
</evidence>
<dbReference type="PANTHER" id="PTHR11941:SF175">
    <property type="entry name" value="ENOYL-COA HYDRATASE-RELATED"/>
    <property type="match status" value="1"/>
</dbReference>
<dbReference type="PROSITE" id="PS00166">
    <property type="entry name" value="ENOYL_COA_HYDRATASE"/>
    <property type="match status" value="1"/>
</dbReference>
<gene>
    <name evidence="4" type="ORF">SAMN05421736_11634</name>
</gene>
<evidence type="ECO:0000256" key="3">
    <source>
        <dbReference type="RuleBase" id="RU003707"/>
    </source>
</evidence>
<dbReference type="GO" id="GO:0006635">
    <property type="term" value="P:fatty acid beta-oxidation"/>
    <property type="evidence" value="ECO:0007669"/>
    <property type="project" value="TreeGrafter"/>
</dbReference>
<evidence type="ECO:0000256" key="1">
    <source>
        <dbReference type="ARBA" id="ARBA00005254"/>
    </source>
</evidence>
<dbReference type="SUPFAM" id="SSF52096">
    <property type="entry name" value="ClpP/crotonase"/>
    <property type="match status" value="1"/>
</dbReference>
<reference evidence="5" key="1">
    <citation type="submission" date="2016-10" db="EMBL/GenBank/DDBJ databases">
        <authorList>
            <person name="Varghese N."/>
            <person name="Submissions S."/>
        </authorList>
    </citation>
    <scope>NUCLEOTIDE SEQUENCE [LARGE SCALE GENOMIC DNA]</scope>
    <source>
        <strain evidence="5">SP</strain>
    </source>
</reference>
<accession>A0A1H3TTD5</accession>
<comment type="similarity">
    <text evidence="1 3">Belongs to the enoyl-CoA hydratase/isomerase family.</text>
</comment>
<dbReference type="InterPro" id="IPR029045">
    <property type="entry name" value="ClpP/crotonase-like_dom_sf"/>
</dbReference>
<dbReference type="PANTHER" id="PTHR11941">
    <property type="entry name" value="ENOYL-COA HYDRATASE-RELATED"/>
    <property type="match status" value="1"/>
</dbReference>
<sequence length="260" mass="27670">MAEYTLLHWKTEENIAYVSLNNPPANALSSALLRELETAFAELQQDNSVKVILLRGEGRFFAAGADIKEFTTVETAAQFQTMARKGQEVFNKIEAFPKPVIAVIHGAALGGGLELALAAHLRVVAENATLGLPELQLGLIPGFAGTQRLPALVGKAKAAEMILTSEPITGTEAVRSGLANRSFPEEALFAEATALAKKLAVKGAVSVKHALELVTAANQLSPEKGQLAEAEKFGKTAVTADAKEGIVAFLEKRQPVFKDR</sequence>
<dbReference type="Proteomes" id="UP000198935">
    <property type="component" value="Unassembled WGS sequence"/>
</dbReference>
<dbReference type="EMBL" id="FNPI01000016">
    <property type="protein sequence ID" value="SDZ53503.1"/>
    <property type="molecule type" value="Genomic_DNA"/>
</dbReference>
<dbReference type="InterPro" id="IPR018376">
    <property type="entry name" value="Enoyl-CoA_hyd/isom_CS"/>
</dbReference>
<dbReference type="Gene3D" id="3.90.226.10">
    <property type="entry name" value="2-enoyl-CoA Hydratase, Chain A, domain 1"/>
    <property type="match status" value="1"/>
</dbReference>
<dbReference type="STRING" id="1503961.SAMN05421736_11634"/>
<organism evidence="4 5">
    <name type="scientific">Evansella caseinilytica</name>
    <dbReference type="NCBI Taxonomy" id="1503961"/>
    <lineage>
        <taxon>Bacteria</taxon>
        <taxon>Bacillati</taxon>
        <taxon>Bacillota</taxon>
        <taxon>Bacilli</taxon>
        <taxon>Bacillales</taxon>
        <taxon>Bacillaceae</taxon>
        <taxon>Evansella</taxon>
    </lineage>
</organism>
<evidence type="ECO:0000256" key="2">
    <source>
        <dbReference type="ARBA" id="ARBA00023239"/>
    </source>
</evidence>
<dbReference type="InterPro" id="IPR001753">
    <property type="entry name" value="Enoyl-CoA_hydra/iso"/>
</dbReference>
<evidence type="ECO:0000313" key="4">
    <source>
        <dbReference type="EMBL" id="SDZ53503.1"/>
    </source>
</evidence>
<dbReference type="CDD" id="cd06558">
    <property type="entry name" value="crotonase-like"/>
    <property type="match status" value="1"/>
</dbReference>
<dbReference type="AlphaFoldDB" id="A0A1H3TTD5"/>
<proteinExistence type="inferred from homology"/>
<keyword evidence="5" id="KW-1185">Reference proteome</keyword>